<keyword evidence="5" id="KW-0378">Hydrolase</keyword>
<protein>
    <recommendedName>
        <fullName evidence="8">Nudix hydrolase domain-containing protein</fullName>
    </recommendedName>
</protein>
<dbReference type="SUPFAM" id="SSF55811">
    <property type="entry name" value="Nudix"/>
    <property type="match status" value="1"/>
</dbReference>
<feature type="domain" description="Nudix hydrolase" evidence="8">
    <location>
        <begin position="13"/>
        <end position="215"/>
    </location>
</feature>
<reference evidence="9" key="1">
    <citation type="submission" date="2020-09" db="EMBL/GenBank/DDBJ databases">
        <authorList>
            <person name="Kikuchi T."/>
        </authorList>
    </citation>
    <scope>NUCLEOTIDE SEQUENCE</scope>
    <source>
        <strain evidence="9">SH1</strain>
    </source>
</reference>
<organism evidence="9 10">
    <name type="scientific">Bursaphelenchus okinawaensis</name>
    <dbReference type="NCBI Taxonomy" id="465554"/>
    <lineage>
        <taxon>Eukaryota</taxon>
        <taxon>Metazoa</taxon>
        <taxon>Ecdysozoa</taxon>
        <taxon>Nematoda</taxon>
        <taxon>Chromadorea</taxon>
        <taxon>Rhabditida</taxon>
        <taxon>Tylenchina</taxon>
        <taxon>Tylenchomorpha</taxon>
        <taxon>Aphelenchoidea</taxon>
        <taxon>Aphelenchoididae</taxon>
        <taxon>Bursaphelenchus</taxon>
    </lineage>
</organism>
<dbReference type="Proteomes" id="UP000783686">
    <property type="component" value="Unassembled WGS sequence"/>
</dbReference>
<dbReference type="Gene3D" id="3.90.79.10">
    <property type="entry name" value="Nucleoside Triphosphate Pyrophosphohydrolase"/>
    <property type="match status" value="1"/>
</dbReference>
<evidence type="ECO:0000256" key="7">
    <source>
        <dbReference type="ARBA" id="ARBA00023211"/>
    </source>
</evidence>
<gene>
    <name evidence="9" type="ORF">BOKJ2_LOCUS2860</name>
</gene>
<keyword evidence="7" id="KW-0464">Manganese</keyword>
<proteinExistence type="inferred from homology"/>
<dbReference type="OrthoDB" id="1695362at2759"/>
<comment type="caution">
    <text evidence="9">The sequence shown here is derived from an EMBL/GenBank/DDBJ whole genome shotgun (WGS) entry which is preliminary data.</text>
</comment>
<dbReference type="AlphaFoldDB" id="A0A811K290"/>
<evidence type="ECO:0000313" key="9">
    <source>
        <dbReference type="EMBL" id="CAD5209783.1"/>
    </source>
</evidence>
<evidence type="ECO:0000313" key="10">
    <source>
        <dbReference type="Proteomes" id="UP000614601"/>
    </source>
</evidence>
<keyword evidence="4" id="KW-0479">Metal-binding</keyword>
<dbReference type="EMBL" id="CAJFDH010000002">
    <property type="protein sequence ID" value="CAD5209783.1"/>
    <property type="molecule type" value="Genomic_DNA"/>
</dbReference>
<comment type="cofactor">
    <cofactor evidence="2">
        <name>Mg(2+)</name>
        <dbReference type="ChEBI" id="CHEBI:18420"/>
    </cofactor>
</comment>
<comment type="cofactor">
    <cofactor evidence="1">
        <name>Mn(2+)</name>
        <dbReference type="ChEBI" id="CHEBI:29035"/>
    </cofactor>
</comment>
<dbReference type="InterPro" id="IPR039121">
    <property type="entry name" value="NUDT19"/>
</dbReference>
<evidence type="ECO:0000259" key="8">
    <source>
        <dbReference type="PROSITE" id="PS51462"/>
    </source>
</evidence>
<dbReference type="PROSITE" id="PS51462">
    <property type="entry name" value="NUDIX"/>
    <property type="match status" value="1"/>
</dbReference>
<evidence type="ECO:0000256" key="3">
    <source>
        <dbReference type="ARBA" id="ARBA00005582"/>
    </source>
</evidence>
<dbReference type="Proteomes" id="UP000614601">
    <property type="component" value="Unassembled WGS sequence"/>
</dbReference>
<evidence type="ECO:0000256" key="6">
    <source>
        <dbReference type="ARBA" id="ARBA00022842"/>
    </source>
</evidence>
<name>A0A811K290_9BILA</name>
<dbReference type="GO" id="GO:0016818">
    <property type="term" value="F:hydrolase activity, acting on acid anhydrides, in phosphorus-containing anhydrides"/>
    <property type="evidence" value="ECO:0007669"/>
    <property type="project" value="InterPro"/>
</dbReference>
<evidence type="ECO:0000256" key="4">
    <source>
        <dbReference type="ARBA" id="ARBA00022723"/>
    </source>
</evidence>
<dbReference type="EMBL" id="CAJFCW020000002">
    <property type="protein sequence ID" value="CAG9090053.1"/>
    <property type="molecule type" value="Genomic_DNA"/>
</dbReference>
<evidence type="ECO:0000256" key="2">
    <source>
        <dbReference type="ARBA" id="ARBA00001946"/>
    </source>
</evidence>
<dbReference type="InterPro" id="IPR000086">
    <property type="entry name" value="NUDIX_hydrolase_dom"/>
</dbReference>
<dbReference type="InterPro" id="IPR015797">
    <property type="entry name" value="NUDIX_hydrolase-like_dom_sf"/>
</dbReference>
<dbReference type="PANTHER" id="PTHR12318:SF0">
    <property type="entry name" value="ACYL-COENZYME A DIPHOSPHATASE NUDT19"/>
    <property type="match status" value="1"/>
</dbReference>
<evidence type="ECO:0000256" key="5">
    <source>
        <dbReference type="ARBA" id="ARBA00022801"/>
    </source>
</evidence>
<dbReference type="GO" id="GO:0005739">
    <property type="term" value="C:mitochondrion"/>
    <property type="evidence" value="ECO:0007669"/>
    <property type="project" value="TreeGrafter"/>
</dbReference>
<evidence type="ECO:0000256" key="1">
    <source>
        <dbReference type="ARBA" id="ARBA00001936"/>
    </source>
</evidence>
<keyword evidence="10" id="KW-1185">Reference proteome</keyword>
<sequence>MFPTAQFAMSLLKYQRAASVALLNSEIRHVLMVKRPKNVILPEATVFPGGKFDHNKENEFPREKTNWNLVEEQPIQPLDVTDDYCYRVAALRELFVQTGTLLIYSVNCRESIFVTSKDDSALHEWKDKVKQDPTKFNELFNKTDKLDVNVLVPWSNWLTPQGCLERLEKIFFLAPIENLDADQFEEDETLHWLHSTDFIEQNSVGKMAVPIPQFYELMRIRLSHQSHLHSQISTRQVVPQLIQTEDRKIGAFVFPEDHLYLSDEAEFQSARTMKESDIIPKKEIDQLRTIHRILYREGFLHNELFLFNTPKMPFKPHLFHCNGNIYNDWP</sequence>
<keyword evidence="6" id="KW-0460">Magnesium</keyword>
<dbReference type="PANTHER" id="PTHR12318">
    <property type="entry name" value="TESTOSTERONE-REGULATED PROTEIN RP2"/>
    <property type="match status" value="1"/>
</dbReference>
<accession>A0A811K290</accession>
<comment type="similarity">
    <text evidence="3">Belongs to the Nudix hydrolase family.</text>
</comment>
<dbReference type="GO" id="GO:0046872">
    <property type="term" value="F:metal ion binding"/>
    <property type="evidence" value="ECO:0007669"/>
    <property type="project" value="UniProtKB-KW"/>
</dbReference>